<feature type="transmembrane region" description="Helical" evidence="1">
    <location>
        <begin position="6"/>
        <end position="34"/>
    </location>
</feature>
<reference evidence="2" key="1">
    <citation type="submission" date="2014-11" db="EMBL/GenBank/DDBJ databases">
        <authorList>
            <person name="Amaro Gonzalez C."/>
        </authorList>
    </citation>
    <scope>NUCLEOTIDE SEQUENCE</scope>
</reference>
<proteinExistence type="predicted"/>
<reference evidence="2" key="2">
    <citation type="journal article" date="2015" name="Fish Shellfish Immunol.">
        <title>Early steps in the European eel (Anguilla anguilla)-Vibrio vulnificus interaction in the gills: Role of the RtxA13 toxin.</title>
        <authorList>
            <person name="Callol A."/>
            <person name="Pajuelo D."/>
            <person name="Ebbesson L."/>
            <person name="Teles M."/>
            <person name="MacKenzie S."/>
            <person name="Amaro C."/>
        </authorList>
    </citation>
    <scope>NUCLEOTIDE SEQUENCE</scope>
</reference>
<keyword evidence="1" id="KW-1133">Transmembrane helix</keyword>
<accession>A0A0E9XJ67</accession>
<evidence type="ECO:0000313" key="2">
    <source>
        <dbReference type="EMBL" id="JAI02758.1"/>
    </source>
</evidence>
<dbReference type="AlphaFoldDB" id="A0A0E9XJ67"/>
<sequence>MLYFVYAYVCSLVTLLICIHCPSIPIHALCYALLSNMMAVSACPYV</sequence>
<name>A0A0E9XJ67_ANGAN</name>
<keyword evidence="1" id="KW-0472">Membrane</keyword>
<evidence type="ECO:0000256" key="1">
    <source>
        <dbReference type="SAM" id="Phobius"/>
    </source>
</evidence>
<dbReference type="EMBL" id="GBXM01005820">
    <property type="protein sequence ID" value="JAI02758.1"/>
    <property type="molecule type" value="Transcribed_RNA"/>
</dbReference>
<protein>
    <submittedName>
        <fullName evidence="2">Uncharacterized protein</fullName>
    </submittedName>
</protein>
<organism evidence="2">
    <name type="scientific">Anguilla anguilla</name>
    <name type="common">European freshwater eel</name>
    <name type="synonym">Muraena anguilla</name>
    <dbReference type="NCBI Taxonomy" id="7936"/>
    <lineage>
        <taxon>Eukaryota</taxon>
        <taxon>Metazoa</taxon>
        <taxon>Chordata</taxon>
        <taxon>Craniata</taxon>
        <taxon>Vertebrata</taxon>
        <taxon>Euteleostomi</taxon>
        <taxon>Actinopterygii</taxon>
        <taxon>Neopterygii</taxon>
        <taxon>Teleostei</taxon>
        <taxon>Anguilliformes</taxon>
        <taxon>Anguillidae</taxon>
        <taxon>Anguilla</taxon>
    </lineage>
</organism>
<keyword evidence="1" id="KW-0812">Transmembrane</keyword>